<feature type="compositionally biased region" description="Acidic residues" evidence="3">
    <location>
        <begin position="1"/>
        <end position="136"/>
    </location>
</feature>
<dbReference type="InterPro" id="IPR037231">
    <property type="entry name" value="NAP-like_sf"/>
</dbReference>
<evidence type="ECO:0000313" key="4">
    <source>
        <dbReference type="Proteomes" id="UP000248481"/>
    </source>
</evidence>
<dbReference type="PANTHER" id="PTHR11875">
    <property type="entry name" value="TESTIS-SPECIFIC Y-ENCODED PROTEIN"/>
    <property type="match status" value="1"/>
</dbReference>
<dbReference type="Proteomes" id="UP000248481">
    <property type="component" value="Unplaced"/>
</dbReference>
<feature type="region of interest" description="Disordered" evidence="3">
    <location>
        <begin position="1"/>
        <end position="147"/>
    </location>
</feature>
<dbReference type="InterPro" id="IPR002164">
    <property type="entry name" value="NAP_family"/>
</dbReference>
<name>A0A8M1M300_NEOSC</name>
<dbReference type="RefSeq" id="XP_044768142.1">
    <property type="nucleotide sequence ID" value="XM_044912207.1"/>
</dbReference>
<reference evidence="5" key="1">
    <citation type="submission" date="2025-08" db="UniProtKB">
        <authorList>
            <consortium name="RefSeq"/>
        </authorList>
    </citation>
    <scope>IDENTIFICATION</scope>
    <source>
        <tissue evidence="5">Blood</tissue>
    </source>
</reference>
<proteinExistence type="inferred from homology"/>
<feature type="non-terminal residue" evidence="5">
    <location>
        <position position="326"/>
    </location>
</feature>
<dbReference type="KEGG" id="nsu:110579832"/>
<dbReference type="GeneID" id="110579832"/>
<dbReference type="Gene3D" id="1.20.5.1500">
    <property type="match status" value="1"/>
</dbReference>
<evidence type="ECO:0000256" key="3">
    <source>
        <dbReference type="SAM" id="MobiDB-lite"/>
    </source>
</evidence>
<sequence>MLEGEVEEDTEEEDEAREVEESEEEGEQDGEEEVAEDEAWTEAEEVTNEDREENGEKEEAEEADKAEDAEEVEEEPKEEEKPEEEEEMEELEGAEEAEEEEGEEEAEKQAVEEEAEVEEAKEEDAEEDVAEEEEALEALQSEMEPVNKQASRSYSRLKLRFHQRWQHHLEHQSALIRGIAGFWAKAFVNHPQMSAMIGEQDEGLLGYMMDLKLEELRFPRVCRKILLFFRKNPYFRNEVIVKEYVLSAVGYGPSHCTPIQWHQDYEREAYSSRHHNTSLNFFNLFSDHSFAGSSRIAEIILDDLWPNPLQYYVRKKASGEGTERRT</sequence>
<evidence type="ECO:0000256" key="1">
    <source>
        <dbReference type="ARBA" id="ARBA00009947"/>
    </source>
</evidence>
<comment type="similarity">
    <text evidence="1 2">Belongs to the nucleosome assembly protein (NAP) family.</text>
</comment>
<dbReference type="SUPFAM" id="SSF143113">
    <property type="entry name" value="NAP-like"/>
    <property type="match status" value="1"/>
</dbReference>
<dbReference type="Pfam" id="PF00956">
    <property type="entry name" value="NAP"/>
    <property type="match status" value="1"/>
</dbReference>
<accession>A0A8M1M300</accession>
<organism evidence="4 5">
    <name type="scientific">Neomonachus schauinslandi</name>
    <name type="common">Hawaiian monk seal</name>
    <name type="synonym">Monachus schauinslandi</name>
    <dbReference type="NCBI Taxonomy" id="29088"/>
    <lineage>
        <taxon>Eukaryota</taxon>
        <taxon>Metazoa</taxon>
        <taxon>Chordata</taxon>
        <taxon>Craniata</taxon>
        <taxon>Vertebrata</taxon>
        <taxon>Euteleostomi</taxon>
        <taxon>Mammalia</taxon>
        <taxon>Eutheria</taxon>
        <taxon>Laurasiatheria</taxon>
        <taxon>Carnivora</taxon>
        <taxon>Caniformia</taxon>
        <taxon>Pinnipedia</taxon>
        <taxon>Phocidae</taxon>
        <taxon>Monachinae</taxon>
        <taxon>Monachini</taxon>
        <taxon>Neomonachus</taxon>
    </lineage>
</organism>
<keyword evidence="4" id="KW-1185">Reference proteome</keyword>
<dbReference type="GO" id="GO:0006334">
    <property type="term" value="P:nucleosome assembly"/>
    <property type="evidence" value="ECO:0007669"/>
    <property type="project" value="InterPro"/>
</dbReference>
<evidence type="ECO:0000313" key="5">
    <source>
        <dbReference type="RefSeq" id="XP_044768142.1"/>
    </source>
</evidence>
<gene>
    <name evidence="5" type="primary">LOC110579832</name>
</gene>
<dbReference type="AlphaFoldDB" id="A0A8M1M300"/>
<dbReference type="Gene3D" id="3.30.1120.90">
    <property type="entry name" value="Nucleosome assembly protein"/>
    <property type="match status" value="1"/>
</dbReference>
<dbReference type="GO" id="GO:0005634">
    <property type="term" value="C:nucleus"/>
    <property type="evidence" value="ECO:0007669"/>
    <property type="project" value="InterPro"/>
</dbReference>
<protein>
    <submittedName>
        <fullName evidence="5">Testis-specific Y-encoded protein 3-like</fullName>
    </submittedName>
</protein>
<evidence type="ECO:0000256" key="2">
    <source>
        <dbReference type="RuleBase" id="RU003876"/>
    </source>
</evidence>